<evidence type="ECO:0000313" key="5">
    <source>
        <dbReference type="Proteomes" id="UP001144397"/>
    </source>
</evidence>
<dbReference type="PANTHER" id="PTHR30373">
    <property type="entry name" value="UPF0603 PROTEIN YGCG"/>
    <property type="match status" value="1"/>
</dbReference>
<evidence type="ECO:0000313" key="3">
    <source>
        <dbReference type="EMBL" id="GLI24252.1"/>
    </source>
</evidence>
<dbReference type="EMBL" id="JAVDPY010000007">
    <property type="protein sequence ID" value="MDR6335200.1"/>
    <property type="molecule type" value="Genomic_DNA"/>
</dbReference>
<proteinExistence type="predicted"/>
<gene>
    <name evidence="4" type="ORF">GGQ86_003695</name>
    <name evidence="3" type="ORF">XFLAVUS301_39260</name>
</gene>
<name>A0A9W6CQD1_XANFL</name>
<reference evidence="4 6" key="2">
    <citation type="submission" date="2023-07" db="EMBL/GenBank/DDBJ databases">
        <title>Genomic Encyclopedia of Type Strains, Phase IV (KMG-IV): sequencing the most valuable type-strain genomes for metagenomic binning, comparative biology and taxonomic classification.</title>
        <authorList>
            <person name="Goeker M."/>
        </authorList>
    </citation>
    <scope>NUCLEOTIDE SEQUENCE [LARGE SCALE GENOMIC DNA]</scope>
    <source>
        <strain evidence="4 6">DSM 338</strain>
    </source>
</reference>
<evidence type="ECO:0000313" key="6">
    <source>
        <dbReference type="Proteomes" id="UP001245370"/>
    </source>
</evidence>
<keyword evidence="1" id="KW-0472">Membrane</keyword>
<dbReference type="RefSeq" id="WP_169122766.1">
    <property type="nucleotide sequence ID" value="NZ_BSDO01000006.1"/>
</dbReference>
<protein>
    <submittedName>
        <fullName evidence="3">Membrane protein</fullName>
    </submittedName>
</protein>
<dbReference type="Pfam" id="PF04536">
    <property type="entry name" value="TPM_phosphatase"/>
    <property type="match status" value="1"/>
</dbReference>
<dbReference type="PANTHER" id="PTHR30373:SF8">
    <property type="entry name" value="BLL7265 PROTEIN"/>
    <property type="match status" value="1"/>
</dbReference>
<feature type="transmembrane region" description="Helical" evidence="1">
    <location>
        <begin position="85"/>
        <end position="105"/>
    </location>
</feature>
<accession>A0A9W6CQD1</accession>
<dbReference type="GeneID" id="95764699"/>
<keyword evidence="6" id="KW-1185">Reference proteome</keyword>
<evidence type="ECO:0000259" key="2">
    <source>
        <dbReference type="Pfam" id="PF04536"/>
    </source>
</evidence>
<keyword evidence="1" id="KW-0812">Transmembrane</keyword>
<evidence type="ECO:0000313" key="4">
    <source>
        <dbReference type="EMBL" id="MDR6335200.1"/>
    </source>
</evidence>
<evidence type="ECO:0000256" key="1">
    <source>
        <dbReference type="SAM" id="Phobius"/>
    </source>
</evidence>
<feature type="transmembrane region" description="Helical" evidence="1">
    <location>
        <begin position="56"/>
        <end position="79"/>
    </location>
</feature>
<dbReference type="EMBL" id="BSDO01000006">
    <property type="protein sequence ID" value="GLI24252.1"/>
    <property type="molecule type" value="Genomic_DNA"/>
</dbReference>
<sequence length="220" mass="23170">MNQQSATTTTTEDAGRYGLPQHALQRIAEAVTLAEAKTSAEIRVVVTRAPLVQHPFFSILWASLAALVLPWLIVLAYPMSALSALALQSMLFVILAAALLMPGMAEKAVPRLALKAAARNAAIETFLSYGIPQTAGRTGILIFAAARERLVEVVADDAAHGPLGAAAWRDICDAVAARAREGSLAEGLVAGVEKAGDLLAGPLPRKPDDRNEIPNHVVVL</sequence>
<keyword evidence="1" id="KW-1133">Transmembrane helix</keyword>
<dbReference type="InterPro" id="IPR007621">
    <property type="entry name" value="TPM_dom"/>
</dbReference>
<dbReference type="Proteomes" id="UP001245370">
    <property type="component" value="Unassembled WGS sequence"/>
</dbReference>
<feature type="domain" description="TPM" evidence="2">
    <location>
        <begin position="118"/>
        <end position="197"/>
    </location>
</feature>
<comment type="caution">
    <text evidence="3">The sequence shown here is derived from an EMBL/GenBank/DDBJ whole genome shotgun (WGS) entry which is preliminary data.</text>
</comment>
<organism evidence="3 5">
    <name type="scientific">Xanthobacter flavus</name>
    <dbReference type="NCBI Taxonomy" id="281"/>
    <lineage>
        <taxon>Bacteria</taxon>
        <taxon>Pseudomonadati</taxon>
        <taxon>Pseudomonadota</taxon>
        <taxon>Alphaproteobacteria</taxon>
        <taxon>Hyphomicrobiales</taxon>
        <taxon>Xanthobacteraceae</taxon>
        <taxon>Xanthobacter</taxon>
    </lineage>
</organism>
<dbReference type="AlphaFoldDB" id="A0A9W6CQD1"/>
<dbReference type="Gene3D" id="3.10.310.50">
    <property type="match status" value="1"/>
</dbReference>
<dbReference type="Proteomes" id="UP001144397">
    <property type="component" value="Unassembled WGS sequence"/>
</dbReference>
<reference evidence="3" key="1">
    <citation type="submission" date="2022-12" db="EMBL/GenBank/DDBJ databases">
        <title>Reference genome sequencing for broad-spectrum identification of bacterial and archaeal isolates by mass spectrometry.</title>
        <authorList>
            <person name="Sekiguchi Y."/>
            <person name="Tourlousse D.M."/>
        </authorList>
    </citation>
    <scope>NUCLEOTIDE SEQUENCE</scope>
    <source>
        <strain evidence="3">301</strain>
    </source>
</reference>